<keyword evidence="12" id="KW-0472">Membrane</keyword>
<evidence type="ECO:0000256" key="8">
    <source>
        <dbReference type="ARBA" id="ARBA00022777"/>
    </source>
</evidence>
<comment type="catalytic activity">
    <reaction evidence="1">
        <text>ATP + protein L-histidine = ADP + protein N-phospho-L-histidine.</text>
        <dbReference type="EC" id="2.7.13.3"/>
    </reaction>
</comment>
<evidence type="ECO:0000256" key="9">
    <source>
        <dbReference type="ARBA" id="ARBA00022840"/>
    </source>
</evidence>
<keyword evidence="9 14" id="KW-0067">ATP-binding</keyword>
<accession>A0ABT2DDN6</accession>
<dbReference type="CDD" id="cd00082">
    <property type="entry name" value="HisKA"/>
    <property type="match status" value="1"/>
</dbReference>
<sequence>MNAKGSLQGRLLRLVLGVVAVAWLVALAATWRDAQDELDELLDSHLAQAAALLVVQQSTSFGDEGHQADAPLLHRYAPKVAFQVYHEGRLAARSANAPAEPMTGSREHRNDGFTTVRLAGATWRVFATHGAENDVQVYVGEQLDSRYAISLAVLRSALWPLAVMLPLLALALWWAIRTGLLPLQRLGQALAQRRPAALEPLPVQDLPKEMMPMVSALNGLFDRIATLIESERRFTSDAAHELRTPIAAIRAQAQVALGEPDSSVRDQALRQTLAGCDRATHLVNQLLTLSRLESGTAPQLAPTDLASICRDVVAELAPSTIGRNQQLEFDGPSHCKVSGNEPLLRALVRNLVDNAVRYSGTGARIVCRLVEADNRFTLSVDDSGAGLSTEELGNLGLRFYRKSGSVESGSGLGWSICDRICRVHGFALYAGRSAALGGLQATVTGACG</sequence>
<evidence type="ECO:0000256" key="5">
    <source>
        <dbReference type="ARBA" id="ARBA00022679"/>
    </source>
</evidence>
<protein>
    <recommendedName>
        <fullName evidence="3">histidine kinase</fullName>
        <ecNumber evidence="3">2.7.13.3</ecNumber>
    </recommendedName>
</protein>
<dbReference type="SMART" id="SM00388">
    <property type="entry name" value="HisKA"/>
    <property type="match status" value="1"/>
</dbReference>
<dbReference type="InterPro" id="IPR003661">
    <property type="entry name" value="HisK_dim/P_dom"/>
</dbReference>
<gene>
    <name evidence="14" type="ORF">NX774_15265</name>
</gene>
<evidence type="ECO:0000256" key="4">
    <source>
        <dbReference type="ARBA" id="ARBA00022553"/>
    </source>
</evidence>
<dbReference type="Gene3D" id="1.20.5.1040">
    <property type="entry name" value="Sensor protein qsec"/>
    <property type="match status" value="1"/>
</dbReference>
<keyword evidence="11" id="KW-0902">Two-component regulatory system</keyword>
<reference evidence="14 15" key="1">
    <citation type="submission" date="2022-08" db="EMBL/GenBank/DDBJ databases">
        <title>Reclassification of Massilia species as members of the genera Telluria, Duganella, Pseudoduganella, Mokoshia gen. nov. and Zemynaea gen. nov. using orthogonal and non-orthogonal genome-based approaches.</title>
        <authorList>
            <person name="Bowman J.P."/>
        </authorList>
    </citation>
    <scope>NUCLEOTIDE SEQUENCE [LARGE SCALE GENOMIC DNA]</scope>
    <source>
        <strain evidence="14 15">JCM 31605</strain>
    </source>
</reference>
<comment type="subcellular location">
    <subcellularLocation>
        <location evidence="2">Membrane</location>
        <topology evidence="2">Multi-pass membrane protein</topology>
    </subcellularLocation>
</comment>
<keyword evidence="4" id="KW-0597">Phosphoprotein</keyword>
<dbReference type="InterPro" id="IPR005467">
    <property type="entry name" value="His_kinase_dom"/>
</dbReference>
<evidence type="ECO:0000256" key="7">
    <source>
        <dbReference type="ARBA" id="ARBA00022741"/>
    </source>
</evidence>
<evidence type="ECO:0000256" key="2">
    <source>
        <dbReference type="ARBA" id="ARBA00004141"/>
    </source>
</evidence>
<dbReference type="InterPro" id="IPR036097">
    <property type="entry name" value="HisK_dim/P_sf"/>
</dbReference>
<dbReference type="Gene3D" id="1.10.287.130">
    <property type="match status" value="1"/>
</dbReference>
<proteinExistence type="predicted"/>
<evidence type="ECO:0000256" key="11">
    <source>
        <dbReference type="ARBA" id="ARBA00023012"/>
    </source>
</evidence>
<evidence type="ECO:0000256" key="10">
    <source>
        <dbReference type="ARBA" id="ARBA00022989"/>
    </source>
</evidence>
<name>A0ABT2DDN6_9BURK</name>
<dbReference type="InterPro" id="IPR003594">
    <property type="entry name" value="HATPase_dom"/>
</dbReference>
<dbReference type="SUPFAM" id="SSF47384">
    <property type="entry name" value="Homodimeric domain of signal transducing histidine kinase"/>
    <property type="match status" value="1"/>
</dbReference>
<dbReference type="SMART" id="SM00387">
    <property type="entry name" value="HATPase_c"/>
    <property type="match status" value="1"/>
</dbReference>
<dbReference type="Gene3D" id="3.30.565.10">
    <property type="entry name" value="Histidine kinase-like ATPase, C-terminal domain"/>
    <property type="match status" value="1"/>
</dbReference>
<keyword evidence="10 12" id="KW-1133">Transmembrane helix</keyword>
<evidence type="ECO:0000256" key="12">
    <source>
        <dbReference type="SAM" id="Phobius"/>
    </source>
</evidence>
<organism evidence="14 15">
    <name type="scientific">Massilia agilis</name>
    <dbReference type="NCBI Taxonomy" id="1811226"/>
    <lineage>
        <taxon>Bacteria</taxon>
        <taxon>Pseudomonadati</taxon>
        <taxon>Pseudomonadota</taxon>
        <taxon>Betaproteobacteria</taxon>
        <taxon>Burkholderiales</taxon>
        <taxon>Oxalobacteraceae</taxon>
        <taxon>Telluria group</taxon>
        <taxon>Massilia</taxon>
    </lineage>
</organism>
<evidence type="ECO:0000259" key="13">
    <source>
        <dbReference type="PROSITE" id="PS50109"/>
    </source>
</evidence>
<feature type="transmembrane region" description="Helical" evidence="12">
    <location>
        <begin position="12"/>
        <end position="31"/>
    </location>
</feature>
<dbReference type="PROSITE" id="PS50109">
    <property type="entry name" value="HIS_KIN"/>
    <property type="match status" value="1"/>
</dbReference>
<keyword evidence="6 12" id="KW-0812">Transmembrane</keyword>
<dbReference type="SUPFAM" id="SSF55874">
    <property type="entry name" value="ATPase domain of HSP90 chaperone/DNA topoisomerase II/histidine kinase"/>
    <property type="match status" value="1"/>
</dbReference>
<feature type="transmembrane region" description="Helical" evidence="12">
    <location>
        <begin position="157"/>
        <end position="176"/>
    </location>
</feature>
<comment type="caution">
    <text evidence="14">The sequence shown here is derived from an EMBL/GenBank/DDBJ whole genome shotgun (WGS) entry which is preliminary data.</text>
</comment>
<evidence type="ECO:0000313" key="15">
    <source>
        <dbReference type="Proteomes" id="UP001206126"/>
    </source>
</evidence>
<dbReference type="Proteomes" id="UP001206126">
    <property type="component" value="Unassembled WGS sequence"/>
</dbReference>
<keyword evidence="7" id="KW-0547">Nucleotide-binding</keyword>
<dbReference type="EMBL" id="JANUHB010000003">
    <property type="protein sequence ID" value="MCS0809282.1"/>
    <property type="molecule type" value="Genomic_DNA"/>
</dbReference>
<dbReference type="GO" id="GO:0005524">
    <property type="term" value="F:ATP binding"/>
    <property type="evidence" value="ECO:0007669"/>
    <property type="project" value="UniProtKB-KW"/>
</dbReference>
<dbReference type="InterPro" id="IPR050428">
    <property type="entry name" value="TCS_sensor_his_kinase"/>
</dbReference>
<keyword evidence="5" id="KW-0808">Transferase</keyword>
<dbReference type="EC" id="2.7.13.3" evidence="3"/>
<evidence type="ECO:0000313" key="14">
    <source>
        <dbReference type="EMBL" id="MCS0809282.1"/>
    </source>
</evidence>
<dbReference type="Pfam" id="PF08521">
    <property type="entry name" value="2CSK_N"/>
    <property type="match status" value="1"/>
</dbReference>
<evidence type="ECO:0000256" key="3">
    <source>
        <dbReference type="ARBA" id="ARBA00012438"/>
    </source>
</evidence>
<dbReference type="Pfam" id="PF02518">
    <property type="entry name" value="HATPase_c"/>
    <property type="match status" value="1"/>
</dbReference>
<evidence type="ECO:0000256" key="1">
    <source>
        <dbReference type="ARBA" id="ARBA00000085"/>
    </source>
</evidence>
<dbReference type="RefSeq" id="WP_258823094.1">
    <property type="nucleotide sequence ID" value="NZ_JANUHB010000003.1"/>
</dbReference>
<dbReference type="InterPro" id="IPR013727">
    <property type="entry name" value="2CSK_N"/>
</dbReference>
<evidence type="ECO:0000256" key="6">
    <source>
        <dbReference type="ARBA" id="ARBA00022692"/>
    </source>
</evidence>
<keyword evidence="8" id="KW-0418">Kinase</keyword>
<dbReference type="PANTHER" id="PTHR45436">
    <property type="entry name" value="SENSOR HISTIDINE KINASE YKOH"/>
    <property type="match status" value="1"/>
</dbReference>
<feature type="domain" description="Histidine kinase" evidence="13">
    <location>
        <begin position="237"/>
        <end position="448"/>
    </location>
</feature>
<dbReference type="Pfam" id="PF00512">
    <property type="entry name" value="HisKA"/>
    <property type="match status" value="1"/>
</dbReference>
<dbReference type="PANTHER" id="PTHR45436:SF14">
    <property type="entry name" value="SENSOR PROTEIN QSEC"/>
    <property type="match status" value="1"/>
</dbReference>
<dbReference type="InterPro" id="IPR036890">
    <property type="entry name" value="HATPase_C_sf"/>
</dbReference>
<keyword evidence="15" id="KW-1185">Reference proteome</keyword>